<dbReference type="Gene3D" id="3.10.50.40">
    <property type="match status" value="1"/>
</dbReference>
<dbReference type="EC" id="5.2.1.8" evidence="3"/>
<dbReference type="PROSITE" id="PS50198">
    <property type="entry name" value="PPIC_PPIASE_2"/>
    <property type="match status" value="1"/>
</dbReference>
<dbReference type="InterPro" id="IPR000297">
    <property type="entry name" value="PPIase_PpiC"/>
</dbReference>
<reference evidence="8" key="1">
    <citation type="journal article" date="2021" name="Proc. Natl. Acad. Sci. U.S.A.">
        <title>Global biogeography of chemosynthetic symbionts reveals both localized and globally distributed symbiont groups. .</title>
        <authorList>
            <person name="Osvatic J.T."/>
            <person name="Wilkins L.G.E."/>
            <person name="Leibrecht L."/>
            <person name="Leray M."/>
            <person name="Zauner S."/>
            <person name="Polzin J."/>
            <person name="Camacho Y."/>
            <person name="Gros O."/>
            <person name="van Gils J.A."/>
            <person name="Eisen J.A."/>
            <person name="Petersen J.M."/>
            <person name="Yuen B."/>
        </authorList>
    </citation>
    <scope>NUCLEOTIDE SEQUENCE</scope>
    <source>
        <strain evidence="8">MAGclacostrist064TRANS</strain>
    </source>
</reference>
<feature type="domain" description="PpiC" evidence="7">
    <location>
        <begin position="133"/>
        <end position="237"/>
    </location>
</feature>
<evidence type="ECO:0000313" key="9">
    <source>
        <dbReference type="Proteomes" id="UP000886667"/>
    </source>
</evidence>
<evidence type="ECO:0000256" key="5">
    <source>
        <dbReference type="PROSITE-ProRule" id="PRU00278"/>
    </source>
</evidence>
<accession>A0A9E4N8U0</accession>
<dbReference type="EMBL" id="JAEPCM010000935">
    <property type="protein sequence ID" value="MCG7949528.1"/>
    <property type="molecule type" value="Genomic_DNA"/>
</dbReference>
<comment type="caution">
    <text evidence="8">The sequence shown here is derived from an EMBL/GenBank/DDBJ whole genome shotgun (WGS) entry which is preliminary data.</text>
</comment>
<comment type="similarity">
    <text evidence="2">Belongs to the PpiC/parvulin rotamase family.</text>
</comment>
<dbReference type="PANTHER" id="PTHR47245:SF2">
    <property type="entry name" value="PEPTIDYL-PROLYL CIS-TRANS ISOMERASE HP_0175-RELATED"/>
    <property type="match status" value="1"/>
</dbReference>
<evidence type="ECO:0000313" key="8">
    <source>
        <dbReference type="EMBL" id="MCG7949528.1"/>
    </source>
</evidence>
<evidence type="ECO:0000256" key="1">
    <source>
        <dbReference type="ARBA" id="ARBA00000971"/>
    </source>
</evidence>
<comment type="catalytic activity">
    <reaction evidence="1">
        <text>[protein]-peptidylproline (omega=180) = [protein]-peptidylproline (omega=0)</text>
        <dbReference type="Rhea" id="RHEA:16237"/>
        <dbReference type="Rhea" id="RHEA-COMP:10747"/>
        <dbReference type="Rhea" id="RHEA-COMP:10748"/>
        <dbReference type="ChEBI" id="CHEBI:83833"/>
        <dbReference type="ChEBI" id="CHEBI:83834"/>
        <dbReference type="EC" id="5.2.1.8"/>
    </reaction>
</comment>
<keyword evidence="6" id="KW-0732">Signal</keyword>
<feature type="signal peptide" evidence="6">
    <location>
        <begin position="1"/>
        <end position="19"/>
    </location>
</feature>
<evidence type="ECO:0000256" key="2">
    <source>
        <dbReference type="ARBA" id="ARBA00007656"/>
    </source>
</evidence>
<dbReference type="SUPFAM" id="SSF54534">
    <property type="entry name" value="FKBP-like"/>
    <property type="match status" value="1"/>
</dbReference>
<sequence length="304" mass="34896">MRFFLVGLLGLLLAPALSAEEDVLMFGGDIKVERIDLDALLVDGPVKAQQDVLANKKQVLQLLRQTYLIRALADEYKQQGLADNKLLQAKIRRQQERTLYLERLKQIDEQPIPDFSDAAKEQYLGNPDEYSIPEKVDARHILISTTDRLAQHHTREEAFEIIKKVKAELDAGRTFEDLVPIYSEDPRSRENQGTLGVFKRGAMVKPVVQAAFNMNKPGEISDIVESEFGFHIVKLVKKFPPQKQNFEQVKLGIIEKLTKDYIVNRREAYFDQLLESNDAAIYEDLVEEYIAKRLEDLDKQPVKE</sequence>
<dbReference type="PANTHER" id="PTHR47245">
    <property type="entry name" value="PEPTIDYLPROLYL ISOMERASE"/>
    <property type="match status" value="1"/>
</dbReference>
<dbReference type="AlphaFoldDB" id="A0A9E4N8U0"/>
<evidence type="ECO:0000256" key="3">
    <source>
        <dbReference type="ARBA" id="ARBA00013194"/>
    </source>
</evidence>
<evidence type="ECO:0000256" key="6">
    <source>
        <dbReference type="SAM" id="SignalP"/>
    </source>
</evidence>
<protein>
    <recommendedName>
        <fullName evidence="3">peptidylprolyl isomerase</fullName>
        <ecNumber evidence="3">5.2.1.8</ecNumber>
    </recommendedName>
</protein>
<evidence type="ECO:0000259" key="7">
    <source>
        <dbReference type="PROSITE" id="PS50198"/>
    </source>
</evidence>
<proteinExistence type="inferred from homology"/>
<dbReference type="InterPro" id="IPR050245">
    <property type="entry name" value="PrsA_foldase"/>
</dbReference>
<keyword evidence="4 5" id="KW-0697">Rotamase</keyword>
<dbReference type="Proteomes" id="UP000886667">
    <property type="component" value="Unassembled WGS sequence"/>
</dbReference>
<dbReference type="GO" id="GO:0003755">
    <property type="term" value="F:peptidyl-prolyl cis-trans isomerase activity"/>
    <property type="evidence" value="ECO:0007669"/>
    <property type="project" value="UniProtKB-KW"/>
</dbReference>
<feature type="chain" id="PRO_5039021535" description="peptidylprolyl isomerase" evidence="6">
    <location>
        <begin position="20"/>
        <end position="304"/>
    </location>
</feature>
<name>A0A9E4N8U0_9GAMM</name>
<keyword evidence="5 8" id="KW-0413">Isomerase</keyword>
<evidence type="ECO:0000256" key="4">
    <source>
        <dbReference type="ARBA" id="ARBA00023110"/>
    </source>
</evidence>
<organism evidence="8 9">
    <name type="scientific">Candidatus Thiodiazotropha taylori</name>
    <dbReference type="NCBI Taxonomy" id="2792791"/>
    <lineage>
        <taxon>Bacteria</taxon>
        <taxon>Pseudomonadati</taxon>
        <taxon>Pseudomonadota</taxon>
        <taxon>Gammaproteobacteria</taxon>
        <taxon>Chromatiales</taxon>
        <taxon>Sedimenticolaceae</taxon>
        <taxon>Candidatus Thiodiazotropha</taxon>
    </lineage>
</organism>
<dbReference type="Pfam" id="PF00639">
    <property type="entry name" value="Rotamase"/>
    <property type="match status" value="1"/>
</dbReference>
<gene>
    <name evidence="8" type="ORF">JAZ07_24595</name>
</gene>
<dbReference type="InterPro" id="IPR046357">
    <property type="entry name" value="PPIase_dom_sf"/>
</dbReference>